<evidence type="ECO:0000313" key="4">
    <source>
        <dbReference type="EMBL" id="MFD0627517.1"/>
    </source>
</evidence>
<dbReference type="InterPro" id="IPR036736">
    <property type="entry name" value="ACP-like_sf"/>
</dbReference>
<protein>
    <submittedName>
        <fullName evidence="4">Acyl carrier protein</fullName>
    </submittedName>
</protein>
<accession>A0ABW2X1Q9</accession>
<evidence type="ECO:0000256" key="2">
    <source>
        <dbReference type="ARBA" id="ARBA00022553"/>
    </source>
</evidence>
<dbReference type="Gene3D" id="1.10.1200.10">
    <property type="entry name" value="ACP-like"/>
    <property type="match status" value="1"/>
</dbReference>
<name>A0ABW2X1Q9_9ACTN</name>
<evidence type="ECO:0000313" key="5">
    <source>
        <dbReference type="Proteomes" id="UP001596915"/>
    </source>
</evidence>
<dbReference type="InterPro" id="IPR020806">
    <property type="entry name" value="PKS_PP-bd"/>
</dbReference>
<sequence length="84" mass="9238">MPAFTLTEFRQVVEKCFQGEAGPLDGAALDASFSDLGFDSLMVYEITVRIQDEYPVEITDDELDELRTPGAFIAFVDARLSVSG</sequence>
<keyword evidence="5" id="KW-1185">Reference proteome</keyword>
<reference evidence="5" key="1">
    <citation type="journal article" date="2019" name="Int. J. Syst. Evol. Microbiol.">
        <title>The Global Catalogue of Microorganisms (GCM) 10K type strain sequencing project: providing services to taxonomists for standard genome sequencing and annotation.</title>
        <authorList>
            <consortium name="The Broad Institute Genomics Platform"/>
            <consortium name="The Broad Institute Genome Sequencing Center for Infectious Disease"/>
            <person name="Wu L."/>
            <person name="Ma J."/>
        </authorList>
    </citation>
    <scope>NUCLEOTIDE SEQUENCE [LARGE SCALE GENOMIC DNA]</scope>
    <source>
        <strain evidence="5">JCM 12607</strain>
    </source>
</reference>
<gene>
    <name evidence="4" type="ORF">ACFQ2K_37510</name>
</gene>
<keyword evidence="2" id="KW-0597">Phosphoprotein</keyword>
<feature type="domain" description="Carrier" evidence="3">
    <location>
        <begin position="3"/>
        <end position="80"/>
    </location>
</feature>
<evidence type="ECO:0000259" key="3">
    <source>
        <dbReference type="PROSITE" id="PS50075"/>
    </source>
</evidence>
<dbReference type="EMBL" id="JBHTGL010000008">
    <property type="protein sequence ID" value="MFD0627517.1"/>
    <property type="molecule type" value="Genomic_DNA"/>
</dbReference>
<comment type="caution">
    <text evidence="4">The sequence shown here is derived from an EMBL/GenBank/DDBJ whole genome shotgun (WGS) entry which is preliminary data.</text>
</comment>
<dbReference type="SUPFAM" id="SSF47336">
    <property type="entry name" value="ACP-like"/>
    <property type="match status" value="1"/>
</dbReference>
<dbReference type="Proteomes" id="UP001596915">
    <property type="component" value="Unassembled WGS sequence"/>
</dbReference>
<dbReference type="InterPro" id="IPR009081">
    <property type="entry name" value="PP-bd_ACP"/>
</dbReference>
<dbReference type="SMART" id="SM00823">
    <property type="entry name" value="PKS_PP"/>
    <property type="match status" value="1"/>
</dbReference>
<evidence type="ECO:0000256" key="1">
    <source>
        <dbReference type="ARBA" id="ARBA00022450"/>
    </source>
</evidence>
<proteinExistence type="predicted"/>
<dbReference type="Pfam" id="PF00550">
    <property type="entry name" value="PP-binding"/>
    <property type="match status" value="1"/>
</dbReference>
<dbReference type="PROSITE" id="PS50075">
    <property type="entry name" value="CARRIER"/>
    <property type="match status" value="1"/>
</dbReference>
<keyword evidence="1" id="KW-0596">Phosphopantetheine</keyword>
<organism evidence="4 5">
    <name type="scientific">Streptomyces sanglieri</name>
    <dbReference type="NCBI Taxonomy" id="193460"/>
    <lineage>
        <taxon>Bacteria</taxon>
        <taxon>Bacillati</taxon>
        <taxon>Actinomycetota</taxon>
        <taxon>Actinomycetes</taxon>
        <taxon>Kitasatosporales</taxon>
        <taxon>Streptomycetaceae</taxon>
        <taxon>Streptomyces</taxon>
    </lineage>
</organism>